<dbReference type="InterPro" id="IPR013216">
    <property type="entry name" value="Methyltransf_11"/>
</dbReference>
<keyword evidence="3" id="KW-0949">S-adenosyl-L-methionine</keyword>
<proteinExistence type="predicted"/>
<evidence type="ECO:0000313" key="5">
    <source>
        <dbReference type="EMBL" id="WUX50869.1"/>
    </source>
</evidence>
<dbReference type="InterPro" id="IPR020803">
    <property type="entry name" value="MeTfrase_dom"/>
</dbReference>
<accession>A0ABZ2A0D7</accession>
<dbReference type="GO" id="GO:0008168">
    <property type="term" value="F:methyltransferase activity"/>
    <property type="evidence" value="ECO:0007669"/>
    <property type="project" value="UniProtKB-KW"/>
</dbReference>
<evidence type="ECO:0000256" key="2">
    <source>
        <dbReference type="ARBA" id="ARBA00022679"/>
    </source>
</evidence>
<dbReference type="SMART" id="SM00828">
    <property type="entry name" value="PKS_MT"/>
    <property type="match status" value="1"/>
</dbReference>
<organism evidence="5 6">
    <name type="scientific">Streptomyces niveus</name>
    <name type="common">Streptomyces spheroides</name>
    <dbReference type="NCBI Taxonomy" id="193462"/>
    <lineage>
        <taxon>Bacteria</taxon>
        <taxon>Bacillati</taxon>
        <taxon>Actinomycetota</taxon>
        <taxon>Actinomycetes</taxon>
        <taxon>Kitasatosporales</taxon>
        <taxon>Streptomycetaceae</taxon>
        <taxon>Streptomyces</taxon>
    </lineage>
</organism>
<dbReference type="PANTHER" id="PTHR44068">
    <property type="entry name" value="ZGC:194242"/>
    <property type="match status" value="1"/>
</dbReference>
<gene>
    <name evidence="5" type="ORF">OG442_04555</name>
</gene>
<keyword evidence="1 5" id="KW-0489">Methyltransferase</keyword>
<feature type="domain" description="Polyketide synthase-like methyltransferase" evidence="4">
    <location>
        <begin position="23"/>
        <end position="254"/>
    </location>
</feature>
<dbReference type="SUPFAM" id="SSF53335">
    <property type="entry name" value="S-adenosyl-L-methionine-dependent methyltransferases"/>
    <property type="match status" value="1"/>
</dbReference>
<dbReference type="Proteomes" id="UP001432209">
    <property type="component" value="Chromosome"/>
</dbReference>
<evidence type="ECO:0000256" key="1">
    <source>
        <dbReference type="ARBA" id="ARBA00022603"/>
    </source>
</evidence>
<dbReference type="RefSeq" id="WP_329074515.1">
    <property type="nucleotide sequence ID" value="NZ_CP109495.1"/>
</dbReference>
<dbReference type="EMBL" id="CP109495">
    <property type="protein sequence ID" value="WUX50869.1"/>
    <property type="molecule type" value="Genomic_DNA"/>
</dbReference>
<dbReference type="InterPro" id="IPR050447">
    <property type="entry name" value="Erg6_SMT_methyltransf"/>
</dbReference>
<evidence type="ECO:0000313" key="6">
    <source>
        <dbReference type="Proteomes" id="UP001432209"/>
    </source>
</evidence>
<keyword evidence="6" id="KW-1185">Reference proteome</keyword>
<dbReference type="CDD" id="cd02440">
    <property type="entry name" value="AdoMet_MTases"/>
    <property type="match status" value="1"/>
</dbReference>
<dbReference type="GO" id="GO:0032259">
    <property type="term" value="P:methylation"/>
    <property type="evidence" value="ECO:0007669"/>
    <property type="project" value="UniProtKB-KW"/>
</dbReference>
<sequence length="271" mass="30063">MTSSQPASNSEAVADLYDTFSEFHARINDSNLHVGYWQNADDTSTFQEATERLTGLMIERLAPQAGQRVLDIGCGIGKPALRLASGHPVDVVGVTVSPRQIELATARAIESELADRVRFELADAQQLPYPDASFDAGWFFESLIHMPDKPRAVAEAARVLRRGATLAVADMFHEPGKDWSEIHPLVTAVTLDTYEPLLAKAGFEVLEVTDVTPHIRVPEPVRGQLRTMMLEHREEWVDIAGEEVVRAMLDPEVDTFYTPGLGYVLLTARRR</sequence>
<dbReference type="PANTHER" id="PTHR44068:SF11">
    <property type="entry name" value="GERANYL DIPHOSPHATE 2-C-METHYLTRANSFERASE"/>
    <property type="match status" value="1"/>
</dbReference>
<protein>
    <submittedName>
        <fullName evidence="5">Methyltransferase domain-containing protein</fullName>
    </submittedName>
</protein>
<dbReference type="Gene3D" id="3.40.50.150">
    <property type="entry name" value="Vaccinia Virus protein VP39"/>
    <property type="match status" value="1"/>
</dbReference>
<keyword evidence="2" id="KW-0808">Transferase</keyword>
<name>A0ABZ2A0D7_STRNV</name>
<dbReference type="InterPro" id="IPR029063">
    <property type="entry name" value="SAM-dependent_MTases_sf"/>
</dbReference>
<evidence type="ECO:0000256" key="3">
    <source>
        <dbReference type="ARBA" id="ARBA00022691"/>
    </source>
</evidence>
<dbReference type="Pfam" id="PF08241">
    <property type="entry name" value="Methyltransf_11"/>
    <property type="match status" value="1"/>
</dbReference>
<evidence type="ECO:0000259" key="4">
    <source>
        <dbReference type="SMART" id="SM00828"/>
    </source>
</evidence>
<reference evidence="5" key="1">
    <citation type="submission" date="2022-10" db="EMBL/GenBank/DDBJ databases">
        <title>The complete genomes of actinobacterial strains from the NBC collection.</title>
        <authorList>
            <person name="Joergensen T.S."/>
            <person name="Alvarez Arevalo M."/>
            <person name="Sterndorff E.B."/>
            <person name="Faurdal D."/>
            <person name="Vuksanovic O."/>
            <person name="Mourched A.-S."/>
            <person name="Charusanti P."/>
            <person name="Shaw S."/>
            <person name="Blin K."/>
            <person name="Weber T."/>
        </authorList>
    </citation>
    <scope>NUCLEOTIDE SEQUENCE</scope>
    <source>
        <strain evidence="5">NBC_01432</strain>
    </source>
</reference>